<comment type="caution">
    <text evidence="1">The sequence shown here is derived from an EMBL/GenBank/DDBJ whole genome shotgun (WGS) entry which is preliminary data.</text>
</comment>
<dbReference type="InterPro" id="IPR038883">
    <property type="entry name" value="AN11006-like"/>
</dbReference>
<gene>
    <name evidence="1" type="ORF">B0T24DRAFT_676724</name>
</gene>
<organism evidence="1 2">
    <name type="scientific">Lasiosphaeria ovina</name>
    <dbReference type="NCBI Taxonomy" id="92902"/>
    <lineage>
        <taxon>Eukaryota</taxon>
        <taxon>Fungi</taxon>
        <taxon>Dikarya</taxon>
        <taxon>Ascomycota</taxon>
        <taxon>Pezizomycotina</taxon>
        <taxon>Sordariomycetes</taxon>
        <taxon>Sordariomycetidae</taxon>
        <taxon>Sordariales</taxon>
        <taxon>Lasiosphaeriaceae</taxon>
        <taxon>Lasiosphaeria</taxon>
    </lineage>
</organism>
<dbReference type="Proteomes" id="UP001287356">
    <property type="component" value="Unassembled WGS sequence"/>
</dbReference>
<dbReference type="PANTHER" id="PTHR42085:SF6">
    <property type="entry name" value="F-BOX DOMAIN-CONTAINING PROTEIN"/>
    <property type="match status" value="1"/>
</dbReference>
<reference evidence="1" key="1">
    <citation type="journal article" date="2023" name="Mol. Phylogenet. Evol.">
        <title>Genome-scale phylogeny and comparative genomics of the fungal order Sordariales.</title>
        <authorList>
            <person name="Hensen N."/>
            <person name="Bonometti L."/>
            <person name="Westerberg I."/>
            <person name="Brannstrom I.O."/>
            <person name="Guillou S."/>
            <person name="Cros-Aarteil S."/>
            <person name="Calhoun S."/>
            <person name="Haridas S."/>
            <person name="Kuo A."/>
            <person name="Mondo S."/>
            <person name="Pangilinan J."/>
            <person name="Riley R."/>
            <person name="LaButti K."/>
            <person name="Andreopoulos B."/>
            <person name="Lipzen A."/>
            <person name="Chen C."/>
            <person name="Yan M."/>
            <person name="Daum C."/>
            <person name="Ng V."/>
            <person name="Clum A."/>
            <person name="Steindorff A."/>
            <person name="Ohm R.A."/>
            <person name="Martin F."/>
            <person name="Silar P."/>
            <person name="Natvig D.O."/>
            <person name="Lalanne C."/>
            <person name="Gautier V."/>
            <person name="Ament-Velasquez S.L."/>
            <person name="Kruys A."/>
            <person name="Hutchinson M.I."/>
            <person name="Powell A.J."/>
            <person name="Barry K."/>
            <person name="Miller A.N."/>
            <person name="Grigoriev I.V."/>
            <person name="Debuchy R."/>
            <person name="Gladieux P."/>
            <person name="Hiltunen Thoren M."/>
            <person name="Johannesson H."/>
        </authorList>
    </citation>
    <scope>NUCLEOTIDE SEQUENCE</scope>
    <source>
        <strain evidence="1">CBS 958.72</strain>
    </source>
</reference>
<protein>
    <recommendedName>
        <fullName evidence="3">F-box domain-containing protein</fullName>
    </recommendedName>
</protein>
<evidence type="ECO:0000313" key="2">
    <source>
        <dbReference type="Proteomes" id="UP001287356"/>
    </source>
</evidence>
<accession>A0AAE0KHC1</accession>
<proteinExistence type="predicted"/>
<evidence type="ECO:0000313" key="1">
    <source>
        <dbReference type="EMBL" id="KAK3375815.1"/>
    </source>
</evidence>
<dbReference type="PANTHER" id="PTHR42085">
    <property type="entry name" value="F-BOX DOMAIN-CONTAINING PROTEIN"/>
    <property type="match status" value="1"/>
</dbReference>
<evidence type="ECO:0008006" key="3">
    <source>
        <dbReference type="Google" id="ProtNLM"/>
    </source>
</evidence>
<dbReference type="AlphaFoldDB" id="A0AAE0KHC1"/>
<name>A0AAE0KHC1_9PEZI</name>
<dbReference type="EMBL" id="JAULSN010000003">
    <property type="protein sequence ID" value="KAK3375815.1"/>
    <property type="molecule type" value="Genomic_DNA"/>
</dbReference>
<reference evidence="1" key="2">
    <citation type="submission" date="2023-06" db="EMBL/GenBank/DDBJ databases">
        <authorList>
            <consortium name="Lawrence Berkeley National Laboratory"/>
            <person name="Haridas S."/>
            <person name="Hensen N."/>
            <person name="Bonometti L."/>
            <person name="Westerberg I."/>
            <person name="Brannstrom I.O."/>
            <person name="Guillou S."/>
            <person name="Cros-Aarteil S."/>
            <person name="Calhoun S."/>
            <person name="Kuo A."/>
            <person name="Mondo S."/>
            <person name="Pangilinan J."/>
            <person name="Riley R."/>
            <person name="Labutti K."/>
            <person name="Andreopoulos B."/>
            <person name="Lipzen A."/>
            <person name="Chen C."/>
            <person name="Yanf M."/>
            <person name="Daum C."/>
            <person name="Ng V."/>
            <person name="Clum A."/>
            <person name="Steindorff A."/>
            <person name="Ohm R."/>
            <person name="Martin F."/>
            <person name="Silar P."/>
            <person name="Natvig D."/>
            <person name="Lalanne C."/>
            <person name="Gautier V."/>
            <person name="Ament-Velasquez S.L."/>
            <person name="Kruys A."/>
            <person name="Hutchinson M.I."/>
            <person name="Powell A.J."/>
            <person name="Barry K."/>
            <person name="Miller A.N."/>
            <person name="Grigoriev I.V."/>
            <person name="Debuchy R."/>
            <person name="Gladieux P."/>
            <person name="Thoren M.H."/>
            <person name="Johannesson H."/>
        </authorList>
    </citation>
    <scope>NUCLEOTIDE SEQUENCE</scope>
    <source>
        <strain evidence="1">CBS 958.72</strain>
    </source>
</reference>
<sequence>MEQAKPDLVQLPRQILRHILVHAGVAQADGRPYTYRLDGPRDWSSFDFWSSFDLGSSLDPPPARDLAGLLLSCRALHRETAVVLYSANRFVIYYSRPGSLDRLRALSPVALASLTSLKIVLNRFPNRHRVDLVHFTPRSYDLQYNSGTSCYLDFDELFGGSTNHASRQCRILPQDQVGPMLALDSTLPARVASLAMLAEWHDAAAFMSSRVGVGSLELALVCDIDPGHEYAFEIAHLAVKPLALFLPLKACHVRLAKTPNRPLQSLARQAVMQAHPSAKPPSLKPANSNISSPLASLPAELRVRILEYTDLVAPWKEVTYSREDRGYLVCHASHEVECPLDDPDMNVDCFCRRRHAAFSVTCSCWAPPTDLFLVSRALCRDAQFVFFSTNRFVVHDSNATRGPHLPSRLPRPPRIPDGDTATSSTVMCFYPFDRFAASEFLRDVVPTHCLAHLCFLELVFPAYEPDVWPHWEHASLQDWRATLFWARSRITAPALTVRIVIGTPKKAYSRQYPHDDQVAKILNGYECILTPLRQLVTGSEGLRALHVQPAHPWRWTREALDVFRRPDDVRLLGERAGEADRGLQERYVRSLLQRNDVSAAAHERGKAEPS</sequence>
<keyword evidence="2" id="KW-1185">Reference proteome</keyword>